<dbReference type="InterPro" id="IPR052378">
    <property type="entry name" value="NosR_regulator"/>
</dbReference>
<dbReference type="InterPro" id="IPR011399">
    <property type="entry name" value="NosR"/>
</dbReference>
<dbReference type="GO" id="GO:0003677">
    <property type="term" value="F:DNA binding"/>
    <property type="evidence" value="ECO:0007669"/>
    <property type="project" value="InterPro"/>
</dbReference>
<gene>
    <name evidence="6" type="ORF">SAMN05421853_101257</name>
</gene>
<feature type="transmembrane region" description="Helical" evidence="4">
    <location>
        <begin position="577"/>
        <end position="595"/>
    </location>
</feature>
<keyword evidence="4" id="KW-0812">Transmembrane</keyword>
<comment type="subcellular location">
    <subcellularLocation>
        <location evidence="1">Cell membrane</location>
    </subcellularLocation>
</comment>
<dbReference type="PANTHER" id="PTHR30224:SF4">
    <property type="entry name" value="ELECTRON TRANSPORT PROTEIN YCCM-RELATED"/>
    <property type="match status" value="1"/>
</dbReference>
<feature type="transmembrane region" description="Helical" evidence="4">
    <location>
        <begin position="537"/>
        <end position="557"/>
    </location>
</feature>
<dbReference type="PANTHER" id="PTHR30224">
    <property type="entry name" value="ELECTRON TRANSPORT PROTEIN"/>
    <property type="match status" value="1"/>
</dbReference>
<feature type="transmembrane region" description="Helical" evidence="4">
    <location>
        <begin position="432"/>
        <end position="449"/>
    </location>
</feature>
<organism evidence="6 7">
    <name type="scientific">Roseivivax halotolerans</name>
    <dbReference type="NCBI Taxonomy" id="93684"/>
    <lineage>
        <taxon>Bacteria</taxon>
        <taxon>Pseudomonadati</taxon>
        <taxon>Pseudomonadota</taxon>
        <taxon>Alphaproteobacteria</taxon>
        <taxon>Rhodobacterales</taxon>
        <taxon>Roseobacteraceae</taxon>
        <taxon>Roseivivax</taxon>
    </lineage>
</organism>
<dbReference type="GO" id="GO:0045893">
    <property type="term" value="P:positive regulation of DNA-templated transcription"/>
    <property type="evidence" value="ECO:0007669"/>
    <property type="project" value="InterPro"/>
</dbReference>
<evidence type="ECO:0000256" key="2">
    <source>
        <dbReference type="ARBA" id="ARBA00022475"/>
    </source>
</evidence>
<dbReference type="SUPFAM" id="SSF54862">
    <property type="entry name" value="4Fe-4S ferredoxins"/>
    <property type="match status" value="1"/>
</dbReference>
<keyword evidence="7" id="KW-1185">Reference proteome</keyword>
<dbReference type="SMART" id="SM00900">
    <property type="entry name" value="FMN_bind"/>
    <property type="match status" value="1"/>
</dbReference>
<evidence type="ECO:0000256" key="4">
    <source>
        <dbReference type="SAM" id="Phobius"/>
    </source>
</evidence>
<accession>A0A1I5V044</accession>
<sequence>MAALAWLSLSFQATAEPSDRDRIAEKIIAPMSLGERISEDGVYELLNSGGQHSGYVFETEPLAPLPGFSGAPINVLVVLDLEGRFISVRLLDHNEPIFVSGLGQAPFHAFFEQYEGHSISESLVVGTPYGGGGAGGSLVYLDGVTKATASVRIAHESVLAATLQVAREKMQGISAGPPAHPDPDYSEDLDWQALVDEGLVGHLRVSNAEIDDRFAGTVWADDDPDATDYPEETYLDLWVVDLGPPSVARAVLDGDTFADLRRFMEISQTDEPILVVETARHGLVSEDFVRNTSPDWISAEQGGLPVALRDADLYVGLAEDVPEELKDGRALILRTDRRLGFDPASEWTLSVQAVREHGMFQPEIGSAELSLTHATPERFFTRPGQVERLPQWLEAIYNRQGDLIILGAMLGVMLSALLFGQARLAGLSAFTPIRLGVLAAVLGFIGWWGQGQLSIVTPLATLQSTLAGGSFNFLLYDPFSLAIWGATILGFVLWGRGLFCGWLCPFGAMQEFAHHLGRLLRIPQIEMPARWDARLKWLKYVVLAALVAVTLWLPQHMDKAAEVEPFKTAITTFFLREWYYAAYAIFWLLLGMMLFKGFCRYVCPLGALMAIGGALRLRRWIPRRVECGSPCQLCRVECQYGAIEKSGKIDYAECFQCLDCVSIHDDETRCVPLVLKGRAEKRRPRVTGHPNTVPAE</sequence>
<dbReference type="Proteomes" id="UP000243106">
    <property type="component" value="Unassembled WGS sequence"/>
</dbReference>
<evidence type="ECO:0000313" key="7">
    <source>
        <dbReference type="Proteomes" id="UP000243106"/>
    </source>
</evidence>
<dbReference type="GO" id="GO:0005886">
    <property type="term" value="C:plasma membrane"/>
    <property type="evidence" value="ECO:0007669"/>
    <property type="project" value="UniProtKB-SubCell"/>
</dbReference>
<evidence type="ECO:0000259" key="5">
    <source>
        <dbReference type="SMART" id="SM00900"/>
    </source>
</evidence>
<feature type="transmembrane region" description="Helical" evidence="4">
    <location>
        <begin position="481"/>
        <end position="504"/>
    </location>
</feature>
<keyword evidence="3 4" id="KW-0472">Membrane</keyword>
<feature type="transmembrane region" description="Helical" evidence="4">
    <location>
        <begin position="403"/>
        <end position="420"/>
    </location>
</feature>
<dbReference type="PIRSF" id="PIRSF036354">
    <property type="entry name" value="NosR"/>
    <property type="match status" value="1"/>
</dbReference>
<feature type="domain" description="FMN-binding" evidence="5">
    <location>
        <begin position="67"/>
        <end position="165"/>
    </location>
</feature>
<protein>
    <submittedName>
        <fullName evidence="6">Regulator of nitric oxide reductase transcription</fullName>
    </submittedName>
</protein>
<dbReference type="GO" id="GO:0010181">
    <property type="term" value="F:FMN binding"/>
    <property type="evidence" value="ECO:0007669"/>
    <property type="project" value="InterPro"/>
</dbReference>
<keyword evidence="2" id="KW-1003">Cell membrane</keyword>
<evidence type="ECO:0000256" key="3">
    <source>
        <dbReference type="ARBA" id="ARBA00023136"/>
    </source>
</evidence>
<dbReference type="AlphaFoldDB" id="A0A1I5V044"/>
<evidence type="ECO:0000313" key="6">
    <source>
        <dbReference type="EMBL" id="SFQ00851.1"/>
    </source>
</evidence>
<evidence type="ECO:0000256" key="1">
    <source>
        <dbReference type="ARBA" id="ARBA00004236"/>
    </source>
</evidence>
<feature type="transmembrane region" description="Helical" evidence="4">
    <location>
        <begin position="602"/>
        <end position="621"/>
    </location>
</feature>
<reference evidence="7" key="1">
    <citation type="submission" date="2016-10" db="EMBL/GenBank/DDBJ databases">
        <authorList>
            <person name="Varghese N."/>
            <person name="Submissions S."/>
        </authorList>
    </citation>
    <scope>NUCLEOTIDE SEQUENCE [LARGE SCALE GENOMIC DNA]</scope>
    <source>
        <strain evidence="7">JCM 10271</strain>
    </source>
</reference>
<dbReference type="EMBL" id="FOXV01000001">
    <property type="protein sequence ID" value="SFQ00851.1"/>
    <property type="molecule type" value="Genomic_DNA"/>
</dbReference>
<dbReference type="STRING" id="93684.SAMN05421853_101257"/>
<name>A0A1I5V044_9RHOB</name>
<dbReference type="InterPro" id="IPR017896">
    <property type="entry name" value="4Fe4S_Fe-S-bd"/>
</dbReference>
<dbReference type="InterPro" id="IPR007329">
    <property type="entry name" value="FMN-bd"/>
</dbReference>
<proteinExistence type="predicted"/>
<dbReference type="Pfam" id="PF12801">
    <property type="entry name" value="Fer4_5"/>
    <property type="match status" value="2"/>
</dbReference>
<keyword evidence="4" id="KW-1133">Transmembrane helix</keyword>